<dbReference type="InterPro" id="IPR029787">
    <property type="entry name" value="Nucleotide_cyclase"/>
</dbReference>
<sequence>MSDSLPTADPFIVPPGDWPRQRSSLLDWLMLETRDERFIDNIFQALCVRLQRAGVPVTRASLHFRILHPQWIGARILWRDDLDEPDIATFDHGVEDSAVYLESPISAIHQGAQEVRRSFWRTDHAEPDFPFFAELKAEGTTDYIAWPLVHTLGRRHVVSFATTAAQGFEPPHLSLLSDLMPALALVSEIRLKNRMARTLLETYVGPHASEQILAGATTRGSGVTVKAAILICDLRNFTEISDHWPRDDVIELLNGYFDALSEPIERQGGEILKFMGDGLLAIFPLHEPDACARALTAVLEARERLKLANEASQASGHPALAYGIGAHVGDVMYGNIGSRLRLDFTVIGPAVNTASRLETLTKDIGRPILVSQAFAEAAGADDRVEPLGAFPLRGLDQPVEVYALKA</sequence>
<evidence type="ECO:0000313" key="3">
    <source>
        <dbReference type="Proteomes" id="UP000186364"/>
    </source>
</evidence>
<evidence type="ECO:0000259" key="1">
    <source>
        <dbReference type="PROSITE" id="PS50125"/>
    </source>
</evidence>
<organism evidence="2 3">
    <name type="scientific">Xaviernesmea oryzae</name>
    <dbReference type="NCBI Taxonomy" id="464029"/>
    <lineage>
        <taxon>Bacteria</taxon>
        <taxon>Pseudomonadati</taxon>
        <taxon>Pseudomonadota</taxon>
        <taxon>Alphaproteobacteria</taxon>
        <taxon>Hyphomicrobiales</taxon>
        <taxon>Rhizobiaceae</taxon>
        <taxon>Rhizobium/Agrobacterium group</taxon>
        <taxon>Xaviernesmea</taxon>
    </lineage>
</organism>
<gene>
    <name evidence="2" type="ORF">BJF93_20840</name>
</gene>
<dbReference type="Proteomes" id="UP000186364">
    <property type="component" value="Unassembled WGS sequence"/>
</dbReference>
<dbReference type="GO" id="GO:0035556">
    <property type="term" value="P:intracellular signal transduction"/>
    <property type="evidence" value="ECO:0007669"/>
    <property type="project" value="InterPro"/>
</dbReference>
<comment type="caution">
    <text evidence="2">The sequence shown here is derived from an EMBL/GenBank/DDBJ whole genome shotgun (WGS) entry which is preliminary data.</text>
</comment>
<dbReference type="PANTHER" id="PTHR43081">
    <property type="entry name" value="ADENYLATE CYCLASE, TERMINAL-DIFFERENTIATION SPECIFIC-RELATED"/>
    <property type="match status" value="1"/>
</dbReference>
<accession>A0A1Q9AZU6</accession>
<dbReference type="RefSeq" id="WP_075626627.1">
    <property type="nucleotide sequence ID" value="NZ_FOAM01000009.1"/>
</dbReference>
<proteinExistence type="predicted"/>
<dbReference type="CDD" id="cd07302">
    <property type="entry name" value="CHD"/>
    <property type="match status" value="1"/>
</dbReference>
<protein>
    <submittedName>
        <fullName evidence="2">Adenylate cyclase</fullName>
    </submittedName>
</protein>
<dbReference type="OrthoDB" id="4565346at2"/>
<feature type="domain" description="Guanylate cyclase" evidence="1">
    <location>
        <begin position="228"/>
        <end position="358"/>
    </location>
</feature>
<dbReference type="InterPro" id="IPR001054">
    <property type="entry name" value="A/G_cyclase"/>
</dbReference>
<dbReference type="PANTHER" id="PTHR43081:SF11">
    <property type="entry name" value="BLR2264 PROTEIN"/>
    <property type="match status" value="1"/>
</dbReference>
<reference evidence="2 3" key="1">
    <citation type="submission" date="2016-09" db="EMBL/GenBank/DDBJ databases">
        <title>Rhizobium sp. nov., a novel species isolated from the rice rhizosphere.</title>
        <authorList>
            <person name="Zhao J."/>
            <person name="Zhang X."/>
        </authorList>
    </citation>
    <scope>NUCLEOTIDE SEQUENCE [LARGE SCALE GENOMIC DNA]</scope>
    <source>
        <strain evidence="2 3">1.7048</strain>
    </source>
</reference>
<keyword evidence="3" id="KW-1185">Reference proteome</keyword>
<dbReference type="PROSITE" id="PS50125">
    <property type="entry name" value="GUANYLATE_CYCLASE_2"/>
    <property type="match status" value="1"/>
</dbReference>
<name>A0A1Q9AZU6_9HYPH</name>
<dbReference type="AlphaFoldDB" id="A0A1Q9AZU6"/>
<dbReference type="GO" id="GO:0004016">
    <property type="term" value="F:adenylate cyclase activity"/>
    <property type="evidence" value="ECO:0007669"/>
    <property type="project" value="UniProtKB-ARBA"/>
</dbReference>
<dbReference type="InterPro" id="IPR050697">
    <property type="entry name" value="Adenylyl/Guanylyl_Cyclase_3/4"/>
</dbReference>
<dbReference type="GO" id="GO:0006171">
    <property type="term" value="P:cAMP biosynthetic process"/>
    <property type="evidence" value="ECO:0007669"/>
    <property type="project" value="TreeGrafter"/>
</dbReference>
<dbReference type="EMBL" id="MKIP01000033">
    <property type="protein sequence ID" value="OLP61239.1"/>
    <property type="molecule type" value="Genomic_DNA"/>
</dbReference>
<dbReference type="SUPFAM" id="SSF55073">
    <property type="entry name" value="Nucleotide cyclase"/>
    <property type="match status" value="1"/>
</dbReference>
<evidence type="ECO:0000313" key="2">
    <source>
        <dbReference type="EMBL" id="OLP61239.1"/>
    </source>
</evidence>
<dbReference type="Gene3D" id="3.30.70.1230">
    <property type="entry name" value="Nucleotide cyclase"/>
    <property type="match status" value="1"/>
</dbReference>
<dbReference type="Pfam" id="PF00211">
    <property type="entry name" value="Guanylate_cyc"/>
    <property type="match status" value="1"/>
</dbReference>
<dbReference type="SMART" id="SM00044">
    <property type="entry name" value="CYCc"/>
    <property type="match status" value="1"/>
</dbReference>